<name>A0A371CB51_YARLL</name>
<reference evidence="2 3" key="1">
    <citation type="submission" date="2018-07" db="EMBL/GenBank/DDBJ databases">
        <title>Draft Genome Assemblies for Five Robust Yarrowia lipolytica Strains Exhibiting High Lipid Production and Pentose Sugar Utilization and Sugar Alcohol Secretion from Undetoxified Lignocellulosic Biomass Hydrolysates.</title>
        <authorList>
            <consortium name="DOE Joint Genome Institute"/>
            <person name="Walker C."/>
            <person name="Ryu S."/>
            <person name="Na H."/>
            <person name="Zane M."/>
            <person name="LaButti K."/>
            <person name="Lipzen A."/>
            <person name="Haridas S."/>
            <person name="Barry K."/>
            <person name="Grigoriev I.V."/>
            <person name="Quarterman J."/>
            <person name="Slininger P."/>
            <person name="Dien B."/>
            <person name="Trinh C.T."/>
        </authorList>
    </citation>
    <scope>NUCLEOTIDE SEQUENCE [LARGE SCALE GENOMIC DNA]</scope>
    <source>
        <strain evidence="2 3">YB392</strain>
    </source>
</reference>
<gene>
    <name evidence="2" type="ORF">B0I71DRAFT_163393</name>
</gene>
<feature type="compositionally biased region" description="Gly residues" evidence="1">
    <location>
        <begin position="428"/>
        <end position="449"/>
    </location>
</feature>
<evidence type="ECO:0000313" key="2">
    <source>
        <dbReference type="EMBL" id="RDW27509.1"/>
    </source>
</evidence>
<dbReference type="EMBL" id="KZ858961">
    <property type="protein sequence ID" value="RDW27509.1"/>
    <property type="molecule type" value="Genomic_DNA"/>
</dbReference>
<protein>
    <submittedName>
        <fullName evidence="2">Uncharacterized protein</fullName>
    </submittedName>
</protein>
<evidence type="ECO:0000256" key="1">
    <source>
        <dbReference type="SAM" id="MobiDB-lite"/>
    </source>
</evidence>
<feature type="region of interest" description="Disordered" evidence="1">
    <location>
        <begin position="172"/>
        <end position="337"/>
    </location>
</feature>
<feature type="compositionally biased region" description="Polar residues" evidence="1">
    <location>
        <begin position="568"/>
        <end position="577"/>
    </location>
</feature>
<feature type="compositionally biased region" description="Basic and acidic residues" evidence="1">
    <location>
        <begin position="173"/>
        <end position="226"/>
    </location>
</feature>
<feature type="region of interest" description="Disordered" evidence="1">
    <location>
        <begin position="385"/>
        <end position="504"/>
    </location>
</feature>
<feature type="compositionally biased region" description="Polar residues" evidence="1">
    <location>
        <begin position="466"/>
        <end position="484"/>
    </location>
</feature>
<dbReference type="VEuPathDB" id="FungiDB:YALI1_E33943g"/>
<feature type="region of interest" description="Disordered" evidence="1">
    <location>
        <begin position="1"/>
        <end position="83"/>
    </location>
</feature>
<accession>A0A371CB51</accession>
<sequence>MEYVIRDMEYVSGSDFEDEPLGFPGTLDSDPLPTSEVVEPVEEVNSAPSPEPETQEAPVESETTEPVLVEDVQTTQVSDLESGPWKRKLRTRTFAQQRPYAYDQFIYKGLGLDASDIRELHYHRSDDEEYEYQDQQEDIENIAAIDADDLAGLMSDSDSPDFVPPVVYSAEQAAEKRAEKERKCVEREQKRLEGEKLRLEKEKKRAGKEQLRIEKEKRRLEKEARKTSRSTQPTAYQRFFLESDDEDGGPIDTPGGGSDGIAGSDPPNPSFQRSIVITDEPEIDRMEEPKKRNKSSNPRPPKRPRSNDYIPASTAKTRRRPQQLTLDFGTTKGSKGASRDNHVLAAVRAMAKSTKEMFTRSHAINAAQKRMLSYRRTPNIREERHWLDDGGGQIGDGTGGAGGGRSWGGGHVRSRDQGTLSWSREGGRNGSSGGGGIAGSRVSAGGGGASNNSIPGLGSGSGGVTRGQTRISRSRGLTRSSPSVSRPAGYRSLPRIRDKRAGPLEHMRRAAWNQIQEMKMKARVGGGHYSGHSGPVEDNTTQKKHVTSHSINPGHARRGGTRHLGHRTSPSPTSRNGFINEYGVRVLPSDNVAGEYNQRRHASGVHVQSLDIDHVHLDASQRGSRFNEKESGEYAIRRRIGGRTGVRREPEPEPETVSDFVGLTEMIEGGDELHDTLDVDYIGDFDKPIDVDIDPPALSSTLDPVHVEFANRLSQHDTFETTFGLANKIYTLEPIFLGRLNSPLETWMCPVSQIMVSLNDVKLIFDKILGVIEDGRRREDVYEALRLVFSHPVQETTVLEEFKNNIMGLDVGDLSDLIVSLVNYRCPLAGELLIDTDKLYVAVKDHARPLLVEAAMIRNDPIHIPFLSDGIPSLERAWRSLFVAKAIGRDESDAMLALLDLLPPTIVHEDRDVQQVDIERYKKILLMRTQLLWRFSGEAILWWAKNTPYPDTTIPELDLERLAPGNAFFTVAKMVSDVYKSGHYGPASDVAAGLVSGVGLRFPRDEGFHRNKLRKLAQTYIYLMLRVRDIYDPELRPSFAQLQDTVHTDKAHLEVIRIEFAAARQTLQIVNGSGFTEEDRKSVLKWLDQMIQMTTREYATLVRTRYAGEYENLLIQIFEQVEEAGQSVITLLTLPDGSWQKMSEPMNRALIKLVQKTPDRERPLTKAFAKFVAKHGPRYYKDFAQMHPPPRSYPMPQEALWMTMSIEAGTYVDPIDVTYIAVKSMLLKKTHEPLWSHVVELKDVNLTGLSQDMILQKIMLATTSGHLAGQLLEFIRDNLDFFDKESKLLIQKLVSYLKGNDNTAGAPQLQWFLNPANFELQADSSQLAQYSSLLKRSRHESEIKNYLLGTLSISLILDGGQVFYEAVKGIGMATTHPIHAKALMQMFESLVYSKKHATVLFLPLFLRLMVTMGNEELWIQLWSHAYVRVKTIRLDHLSSLENAYLAEFLHLTSLIPSEDSTSVLLDILGVPHSATSISSALTRQMDRDVDATLEKFHENSGKWTRGVGNSTDKISLHFITADNMASPYDSVIQCLASTIMYHPVLLPRLNFLASQNPWIGRYLEQHYFQGCQVTTLDDVFF</sequence>
<feature type="region of interest" description="Disordered" evidence="1">
    <location>
        <begin position="546"/>
        <end position="577"/>
    </location>
</feature>
<dbReference type="Proteomes" id="UP000256601">
    <property type="component" value="Unassembled WGS sequence"/>
</dbReference>
<feature type="compositionally biased region" description="Low complexity" evidence="1">
    <location>
        <begin position="31"/>
        <end position="48"/>
    </location>
</feature>
<feature type="compositionally biased region" description="Basic and acidic residues" evidence="1">
    <location>
        <begin position="495"/>
        <end position="504"/>
    </location>
</feature>
<dbReference type="CDD" id="cd22265">
    <property type="entry name" value="UDM1_RNF168"/>
    <property type="match status" value="1"/>
</dbReference>
<evidence type="ECO:0000313" key="3">
    <source>
        <dbReference type="Proteomes" id="UP000256601"/>
    </source>
</evidence>
<proteinExistence type="predicted"/>
<feature type="compositionally biased region" description="Gly residues" evidence="1">
    <location>
        <begin position="389"/>
        <end position="411"/>
    </location>
</feature>
<organism evidence="2 3">
    <name type="scientific">Yarrowia lipolytica</name>
    <name type="common">Candida lipolytica</name>
    <dbReference type="NCBI Taxonomy" id="4952"/>
    <lineage>
        <taxon>Eukaryota</taxon>
        <taxon>Fungi</taxon>
        <taxon>Dikarya</taxon>
        <taxon>Ascomycota</taxon>
        <taxon>Saccharomycotina</taxon>
        <taxon>Dipodascomycetes</taxon>
        <taxon>Dipodascales</taxon>
        <taxon>Dipodascales incertae sedis</taxon>
        <taxon>Yarrowia</taxon>
    </lineage>
</organism>
<feature type="compositionally biased region" description="Basic residues" evidence="1">
    <location>
        <begin position="555"/>
        <end position="566"/>
    </location>
</feature>
<dbReference type="VEuPathDB" id="FungiDB:YALI0_E28666g"/>